<dbReference type="AlphaFoldDB" id="Q9APE2"/>
<dbReference type="Pfam" id="PF20434">
    <property type="entry name" value="BD-FAE"/>
    <property type="match status" value="1"/>
</dbReference>
<evidence type="ECO:0000313" key="3">
    <source>
        <dbReference type="EMBL" id="AAG59804.1"/>
    </source>
</evidence>
<evidence type="ECO:0000259" key="2">
    <source>
        <dbReference type="Pfam" id="PF20434"/>
    </source>
</evidence>
<dbReference type="EMBL" id="AF305841">
    <property type="protein sequence ID" value="AAG59804.1"/>
    <property type="molecule type" value="Genomic_DNA"/>
</dbReference>
<reference evidence="3" key="1">
    <citation type="journal article" date="2003" name="Appl. Microbiol. Biotechnol.">
        <title>Cloning and sequence analysis of the ces10 gene encoding a Sphingomonas paucimobilis esterase.</title>
        <authorList>
            <person name="Videira P.A."/>
            <person name="Fialho A.M."/>
            <person name="Marques A.R."/>
            <person name="Coutinho P.M."/>
            <person name="Sa-Correia I."/>
        </authorList>
    </citation>
    <scope>NUCLEOTIDE SEQUENCE</scope>
    <source>
        <strain evidence="3">ATCC31461</strain>
    </source>
</reference>
<dbReference type="Gene3D" id="3.40.50.1820">
    <property type="entry name" value="alpha/beta hydrolase"/>
    <property type="match status" value="1"/>
</dbReference>
<dbReference type="InterPro" id="IPR029058">
    <property type="entry name" value="AB_hydrolase_fold"/>
</dbReference>
<proteinExistence type="predicted"/>
<dbReference type="InterPro" id="IPR050300">
    <property type="entry name" value="GDXG_lipolytic_enzyme"/>
</dbReference>
<organism evidence="3">
    <name type="scientific">Sphingomonas elodea</name>
    <dbReference type="NCBI Taxonomy" id="179878"/>
    <lineage>
        <taxon>Bacteria</taxon>
        <taxon>Pseudomonadati</taxon>
        <taxon>Pseudomonadota</taxon>
        <taxon>Alphaproteobacteria</taxon>
        <taxon>Sphingomonadales</taxon>
        <taxon>Sphingomonadaceae</taxon>
        <taxon>Sphingomonas</taxon>
    </lineage>
</organism>
<dbReference type="PANTHER" id="PTHR48081:SF33">
    <property type="entry name" value="KYNURENINE FORMAMIDASE"/>
    <property type="match status" value="1"/>
</dbReference>
<feature type="domain" description="BD-FAE-like" evidence="2">
    <location>
        <begin position="57"/>
        <end position="161"/>
    </location>
</feature>
<dbReference type="ESTHER" id="sphpa-Ces10">
    <property type="family name" value="BD-FAE"/>
</dbReference>
<accession>Q9APE2</accession>
<keyword evidence="1" id="KW-0378">Hydrolase</keyword>
<protein>
    <submittedName>
        <fullName evidence="3">Esterase</fullName>
    </submittedName>
</protein>
<dbReference type="InterPro" id="IPR049492">
    <property type="entry name" value="BD-FAE-like_dom"/>
</dbReference>
<sequence length="284" mass="30643">MQPEEERRAIAAMGRALGPDTLAAVYALYREEQERHAAAQPFDRADLAYGDDPRQRLDLYLPKGSGPAPVILWVHGGGFLRGEKASPDHPYNAHAGRWAARHGMIGAVMNYRLAPDHGWPAGGEDVGHAIDWLRVHVGDHGGDPARIVAFGTSAGATHVATHLRLRAASPGIAGAVLLSGLYGFAALEERDTLYYGEPALYPTRRPREAMIATETPLLLACAEHEPARFQQEAIGLLAARLDAHGKASPFFYGSGHNHFSLAYHLGTADRRLSDAVLAFIGDLP</sequence>
<dbReference type="PANTHER" id="PTHR48081">
    <property type="entry name" value="AB HYDROLASE SUPERFAMILY PROTEIN C4A8.06C"/>
    <property type="match status" value="1"/>
</dbReference>
<dbReference type="GO" id="GO:0016787">
    <property type="term" value="F:hydrolase activity"/>
    <property type="evidence" value="ECO:0007669"/>
    <property type="project" value="UniProtKB-KW"/>
</dbReference>
<name>Q9APE2_SPHEL</name>
<evidence type="ECO:0000256" key="1">
    <source>
        <dbReference type="ARBA" id="ARBA00022801"/>
    </source>
</evidence>
<dbReference type="SUPFAM" id="SSF53474">
    <property type="entry name" value="alpha/beta-Hydrolases"/>
    <property type="match status" value="1"/>
</dbReference>